<gene>
    <name evidence="3" type="ORF">DFR64_0083</name>
</gene>
<dbReference type="SUPFAM" id="SSF51344">
    <property type="entry name" value="Epsilon subunit of F1F0-ATP synthase N-terminal domain"/>
    <property type="match status" value="1"/>
</dbReference>
<evidence type="ECO:0000313" key="4">
    <source>
        <dbReference type="Proteomes" id="UP000256388"/>
    </source>
</evidence>
<keyword evidence="1" id="KW-0139">CF(1)</keyword>
<evidence type="ECO:0000256" key="1">
    <source>
        <dbReference type="ARBA" id="ARBA00023196"/>
    </source>
</evidence>
<name>A0A347ZV52_9CHLR</name>
<comment type="caution">
    <text evidence="3">The sequence shown here is derived from an EMBL/GenBank/DDBJ whole genome shotgun (WGS) entry which is preliminary data.</text>
</comment>
<organism evidence="3 4">
    <name type="scientific">Pelolinea submarina</name>
    <dbReference type="NCBI Taxonomy" id="913107"/>
    <lineage>
        <taxon>Bacteria</taxon>
        <taxon>Bacillati</taxon>
        <taxon>Chloroflexota</taxon>
        <taxon>Anaerolineae</taxon>
        <taxon>Anaerolineales</taxon>
        <taxon>Anaerolineaceae</taxon>
        <taxon>Pelolinea</taxon>
    </lineage>
</organism>
<dbReference type="AlphaFoldDB" id="A0A347ZV52"/>
<dbReference type="Pfam" id="PF02823">
    <property type="entry name" value="ATP-synt_DE_N"/>
    <property type="match status" value="1"/>
</dbReference>
<dbReference type="Gene3D" id="2.60.15.10">
    <property type="entry name" value="F0F1 ATP synthase delta/epsilon subunit, N-terminal"/>
    <property type="match status" value="1"/>
</dbReference>
<evidence type="ECO:0000259" key="2">
    <source>
        <dbReference type="Pfam" id="PF02823"/>
    </source>
</evidence>
<protein>
    <submittedName>
        <fullName evidence="3">ATP synthase delta/epsilon subunit-like protein</fullName>
    </submittedName>
</protein>
<dbReference type="RefSeq" id="WP_116223423.1">
    <property type="nucleotide sequence ID" value="NZ_AP018437.1"/>
</dbReference>
<dbReference type="GO" id="GO:0045259">
    <property type="term" value="C:proton-transporting ATP synthase complex"/>
    <property type="evidence" value="ECO:0007669"/>
    <property type="project" value="UniProtKB-KW"/>
</dbReference>
<feature type="domain" description="ATP synthase F1 complex delta/epsilon subunit N-terminal" evidence="2">
    <location>
        <begin position="1"/>
        <end position="79"/>
    </location>
</feature>
<proteinExistence type="predicted"/>
<dbReference type="GO" id="GO:0015986">
    <property type="term" value="P:proton motive force-driven ATP synthesis"/>
    <property type="evidence" value="ECO:0007669"/>
    <property type="project" value="InterPro"/>
</dbReference>
<dbReference type="EMBL" id="QUMS01000001">
    <property type="protein sequence ID" value="REG10231.1"/>
    <property type="molecule type" value="Genomic_DNA"/>
</dbReference>
<keyword evidence="1" id="KW-0066">ATP synthesis</keyword>
<dbReference type="Proteomes" id="UP000256388">
    <property type="component" value="Unassembled WGS sequence"/>
</dbReference>
<dbReference type="InterPro" id="IPR020546">
    <property type="entry name" value="ATP_synth_F1_dsu/esu_N"/>
</dbReference>
<accession>A0A347ZV52</accession>
<reference evidence="3 4" key="1">
    <citation type="submission" date="2018-08" db="EMBL/GenBank/DDBJ databases">
        <title>Genomic Encyclopedia of Type Strains, Phase IV (KMG-IV): sequencing the most valuable type-strain genomes for metagenomic binning, comparative biology and taxonomic classification.</title>
        <authorList>
            <person name="Goeker M."/>
        </authorList>
    </citation>
    <scope>NUCLEOTIDE SEQUENCE [LARGE SCALE GENOMIC DNA]</scope>
    <source>
        <strain evidence="3 4">DSM 23923</strain>
    </source>
</reference>
<keyword evidence="4" id="KW-1185">Reference proteome</keyword>
<sequence length="90" mass="9772">MRLLITSPEGVLVDVDGVDWVNIHLVDGAPISIYHNHAPLVALHAQCVLKYRVADEVFEQPVTQGVLSIANNTIKCMVEGNPPDSTGKIK</sequence>
<dbReference type="InterPro" id="IPR036771">
    <property type="entry name" value="ATPsynth_dsu/esu_N"/>
</dbReference>
<evidence type="ECO:0000313" key="3">
    <source>
        <dbReference type="EMBL" id="REG10231.1"/>
    </source>
</evidence>